<comment type="caution">
    <text evidence="1">The sequence shown here is derived from an EMBL/GenBank/DDBJ whole genome shotgun (WGS) entry which is preliminary data.</text>
</comment>
<dbReference type="Proteomes" id="UP001596283">
    <property type="component" value="Unassembled WGS sequence"/>
</dbReference>
<evidence type="ECO:0000313" key="1">
    <source>
        <dbReference type="EMBL" id="MFC6260612.1"/>
    </source>
</evidence>
<sequence length="155" mass="17769">MNDDLFKITNWLRVKSQQQMVTQEGDELNRARAAQLLYYVQGTCLAIYGVSAFTDKMIAGKRGVELARLNTQYPGVRGIVGYLTERTLADYDELATCEPFTSILEGVWQNLGDLSALQLMWRVRRDDPWQQTTRGEALDLDVVTTYFREHVVNQD</sequence>
<name>A0ABW1TFK5_9LACO</name>
<accession>A0ABW1TFK5</accession>
<keyword evidence="2" id="KW-1185">Reference proteome</keyword>
<protein>
    <submittedName>
        <fullName evidence="1">Cro/Cl family transcriptional regulator</fullName>
    </submittedName>
</protein>
<proteinExistence type="predicted"/>
<dbReference type="EMBL" id="JBHSSI010000035">
    <property type="protein sequence ID" value="MFC6260612.1"/>
    <property type="molecule type" value="Genomic_DNA"/>
</dbReference>
<dbReference type="RefSeq" id="WP_125687755.1">
    <property type="nucleotide sequence ID" value="NZ_JBHSSI010000035.1"/>
</dbReference>
<organism evidence="1 2">
    <name type="scientific">Levilactobacillus fujinensis</name>
    <dbReference type="NCBI Taxonomy" id="2486024"/>
    <lineage>
        <taxon>Bacteria</taxon>
        <taxon>Bacillati</taxon>
        <taxon>Bacillota</taxon>
        <taxon>Bacilli</taxon>
        <taxon>Lactobacillales</taxon>
        <taxon>Lactobacillaceae</taxon>
        <taxon>Levilactobacillus</taxon>
    </lineage>
</organism>
<evidence type="ECO:0000313" key="2">
    <source>
        <dbReference type="Proteomes" id="UP001596283"/>
    </source>
</evidence>
<gene>
    <name evidence="1" type="ORF">ACFP1C_06570</name>
</gene>
<reference evidence="2" key="1">
    <citation type="journal article" date="2019" name="Int. J. Syst. Evol. Microbiol.">
        <title>The Global Catalogue of Microorganisms (GCM) 10K type strain sequencing project: providing services to taxonomists for standard genome sequencing and annotation.</title>
        <authorList>
            <consortium name="The Broad Institute Genomics Platform"/>
            <consortium name="The Broad Institute Genome Sequencing Center for Infectious Disease"/>
            <person name="Wu L."/>
            <person name="Ma J."/>
        </authorList>
    </citation>
    <scope>NUCLEOTIDE SEQUENCE [LARGE SCALE GENOMIC DNA]</scope>
    <source>
        <strain evidence="2">CCM 8908</strain>
    </source>
</reference>